<name>A0A4S4AZT7_9RHOO</name>
<reference evidence="1 2" key="1">
    <citation type="submission" date="2019-04" db="EMBL/GenBank/DDBJ databases">
        <title>Azoarcus rhizosphaerae sp. nov. isolated from rhizosphere of Ficus religiosa.</title>
        <authorList>
            <person name="Lin S.-Y."/>
            <person name="Hameed A."/>
            <person name="Hsu Y.-H."/>
            <person name="Young C.-C."/>
        </authorList>
    </citation>
    <scope>NUCLEOTIDE SEQUENCE [LARGE SCALE GENOMIC DNA]</scope>
    <source>
        <strain evidence="1 2">CC-YHH848</strain>
    </source>
</reference>
<gene>
    <name evidence="1" type="ORF">E6O51_02130</name>
</gene>
<evidence type="ECO:0008006" key="3">
    <source>
        <dbReference type="Google" id="ProtNLM"/>
    </source>
</evidence>
<accession>A0A4S4AZT7</accession>
<protein>
    <recommendedName>
        <fullName evidence="3">WbqC-like protein family protein</fullName>
    </recommendedName>
</protein>
<comment type="caution">
    <text evidence="1">The sequence shown here is derived from an EMBL/GenBank/DDBJ whole genome shotgun (WGS) entry which is preliminary data.</text>
</comment>
<dbReference type="InterPro" id="IPR014985">
    <property type="entry name" value="WbqC"/>
</dbReference>
<dbReference type="Pfam" id="PF08889">
    <property type="entry name" value="WbqC"/>
    <property type="match status" value="1"/>
</dbReference>
<organism evidence="1 2">
    <name type="scientific">Pseudothauera rhizosphaerae</name>
    <dbReference type="NCBI Taxonomy" id="2565932"/>
    <lineage>
        <taxon>Bacteria</taxon>
        <taxon>Pseudomonadati</taxon>
        <taxon>Pseudomonadota</taxon>
        <taxon>Betaproteobacteria</taxon>
        <taxon>Rhodocyclales</taxon>
        <taxon>Zoogloeaceae</taxon>
        <taxon>Pseudothauera</taxon>
    </lineage>
</organism>
<proteinExistence type="predicted"/>
<dbReference type="EMBL" id="SSOD01000002">
    <property type="protein sequence ID" value="THF64145.1"/>
    <property type="molecule type" value="Genomic_DNA"/>
</dbReference>
<dbReference type="AlphaFoldDB" id="A0A4S4AZT7"/>
<sequence>MKLAIMQPYPFPYIGYFELMAQVDRWVVLDVVQYSRHTWMNRNRILRPDEGWQYFVLPVKKMPLGTSMQQILLANPDEMQRKLQAQLQHYRKCAPYFPLVMDMVRDVFSRLKTNRLVEFNVASLNVVAERLAIPTALELCSSLGELKNVEHPGQIALQISKWLGADIYINPPGGREIFDPQEWKASDIRLAFTKMNDLRYECGSYAFEPNLSILDVLMWNSVGEVQAWLRSRLTGSVVYAI</sequence>
<evidence type="ECO:0000313" key="2">
    <source>
        <dbReference type="Proteomes" id="UP000307956"/>
    </source>
</evidence>
<keyword evidence="2" id="KW-1185">Reference proteome</keyword>
<dbReference type="OrthoDB" id="3611744at2"/>
<dbReference type="Proteomes" id="UP000307956">
    <property type="component" value="Unassembled WGS sequence"/>
</dbReference>
<dbReference type="RefSeq" id="WP_136383336.1">
    <property type="nucleotide sequence ID" value="NZ_SSOD01000002.1"/>
</dbReference>
<evidence type="ECO:0000313" key="1">
    <source>
        <dbReference type="EMBL" id="THF64145.1"/>
    </source>
</evidence>